<dbReference type="InterPro" id="IPR002938">
    <property type="entry name" value="FAD-bd"/>
</dbReference>
<evidence type="ECO:0000256" key="3">
    <source>
        <dbReference type="ARBA" id="ARBA00022827"/>
    </source>
</evidence>
<dbReference type="Proteomes" id="UP001345827">
    <property type="component" value="Unassembled WGS sequence"/>
</dbReference>
<evidence type="ECO:0000256" key="4">
    <source>
        <dbReference type="ARBA" id="ARBA00023002"/>
    </source>
</evidence>
<dbReference type="SUPFAM" id="SSF51905">
    <property type="entry name" value="FAD/NAD(P)-binding domain"/>
    <property type="match status" value="1"/>
</dbReference>
<proteinExistence type="inferred from homology"/>
<dbReference type="PANTHER" id="PTHR13789:SF306">
    <property type="entry name" value="HYDROXYLASE, PUTATIVE-RELATED"/>
    <property type="match status" value="1"/>
</dbReference>
<dbReference type="InterPro" id="IPR050493">
    <property type="entry name" value="FAD-dep_Monooxygenase_BioMet"/>
</dbReference>
<dbReference type="GO" id="GO:0004497">
    <property type="term" value="F:monooxygenase activity"/>
    <property type="evidence" value="ECO:0007669"/>
    <property type="project" value="UniProtKB-KW"/>
</dbReference>
<dbReference type="Gene3D" id="3.50.50.60">
    <property type="entry name" value="FAD/NAD(P)-binding domain"/>
    <property type="match status" value="1"/>
</dbReference>
<keyword evidence="2" id="KW-0285">Flavoprotein</keyword>
<dbReference type="AlphaFoldDB" id="A0AAV9PQC5"/>
<comment type="similarity">
    <text evidence="1">Belongs to the paxM FAD-dependent monooxygenase family.</text>
</comment>
<keyword evidence="4" id="KW-0560">Oxidoreductase</keyword>
<evidence type="ECO:0000259" key="6">
    <source>
        <dbReference type="Pfam" id="PF01494"/>
    </source>
</evidence>
<dbReference type="Pfam" id="PF01494">
    <property type="entry name" value="FAD_binding_3"/>
    <property type="match status" value="1"/>
</dbReference>
<organism evidence="7 8">
    <name type="scientific">Vermiconidia calcicola</name>
    <dbReference type="NCBI Taxonomy" id="1690605"/>
    <lineage>
        <taxon>Eukaryota</taxon>
        <taxon>Fungi</taxon>
        <taxon>Dikarya</taxon>
        <taxon>Ascomycota</taxon>
        <taxon>Pezizomycotina</taxon>
        <taxon>Dothideomycetes</taxon>
        <taxon>Dothideomycetidae</taxon>
        <taxon>Mycosphaerellales</taxon>
        <taxon>Extremaceae</taxon>
        <taxon>Vermiconidia</taxon>
    </lineage>
</organism>
<feature type="domain" description="FAD-binding" evidence="6">
    <location>
        <begin position="39"/>
        <end position="214"/>
    </location>
</feature>
<dbReference type="PANTHER" id="PTHR13789">
    <property type="entry name" value="MONOOXYGENASE"/>
    <property type="match status" value="1"/>
</dbReference>
<evidence type="ECO:0000256" key="2">
    <source>
        <dbReference type="ARBA" id="ARBA00022630"/>
    </source>
</evidence>
<keyword evidence="8" id="KW-1185">Reference proteome</keyword>
<dbReference type="InterPro" id="IPR036188">
    <property type="entry name" value="FAD/NAD-bd_sf"/>
</dbReference>
<keyword evidence="5" id="KW-0503">Monooxygenase</keyword>
<evidence type="ECO:0000256" key="5">
    <source>
        <dbReference type="ARBA" id="ARBA00023033"/>
    </source>
</evidence>
<evidence type="ECO:0000313" key="8">
    <source>
        <dbReference type="Proteomes" id="UP001345827"/>
    </source>
</evidence>
<accession>A0AAV9PQC5</accession>
<reference evidence="7 8" key="1">
    <citation type="submission" date="2023-06" db="EMBL/GenBank/DDBJ databases">
        <title>Black Yeasts Isolated from many extreme environments.</title>
        <authorList>
            <person name="Coleine C."/>
            <person name="Stajich J.E."/>
            <person name="Selbmann L."/>
        </authorList>
    </citation>
    <scope>NUCLEOTIDE SEQUENCE [LARGE SCALE GENOMIC DNA]</scope>
    <source>
        <strain evidence="7 8">CCFEE 5887</strain>
    </source>
</reference>
<dbReference type="GO" id="GO:0071949">
    <property type="term" value="F:FAD binding"/>
    <property type="evidence" value="ECO:0007669"/>
    <property type="project" value="InterPro"/>
</dbReference>
<sequence>MQENIHFPSYPSSSHNFLKKLAKQTNGCQLENGAIHQDLDIAVVGAGVGGLSAAIALKKAGFDVTVYEAASALGEYRKIGAGIQVPPNSSRILHSWGLEETLNKKAVKPEGVYWRRWQNGKVIGNSRFNPEFSKWFGAPYYVIHRAHLHEVLHDRAVELGVPIELNWRVVKYDLDAGSLTRGDGATIHADLIVAADGKDAADKSRRGANIIGLRYTVTSQAHTSRRVVQQTCQLWPSSLQSSYTDESYISRSRNFVGR</sequence>
<dbReference type="EMBL" id="JAXLQG010000040">
    <property type="protein sequence ID" value="KAK5527618.1"/>
    <property type="molecule type" value="Genomic_DNA"/>
</dbReference>
<name>A0AAV9PQC5_9PEZI</name>
<keyword evidence="3" id="KW-0274">FAD</keyword>
<protein>
    <recommendedName>
        <fullName evidence="6">FAD-binding domain-containing protein</fullName>
    </recommendedName>
</protein>
<evidence type="ECO:0000313" key="7">
    <source>
        <dbReference type="EMBL" id="KAK5527618.1"/>
    </source>
</evidence>
<comment type="caution">
    <text evidence="7">The sequence shown here is derived from an EMBL/GenBank/DDBJ whole genome shotgun (WGS) entry which is preliminary data.</text>
</comment>
<evidence type="ECO:0000256" key="1">
    <source>
        <dbReference type="ARBA" id="ARBA00007992"/>
    </source>
</evidence>
<dbReference type="PRINTS" id="PR00420">
    <property type="entry name" value="RNGMNOXGNASE"/>
</dbReference>
<gene>
    <name evidence="7" type="ORF">LTR25_011033</name>
</gene>